<evidence type="ECO:0000313" key="1">
    <source>
        <dbReference type="EMBL" id="MPM43757.1"/>
    </source>
</evidence>
<protein>
    <recommendedName>
        <fullName evidence="2">DNA primase</fullName>
    </recommendedName>
</protein>
<dbReference type="EMBL" id="VSSQ01010223">
    <property type="protein sequence ID" value="MPM43757.1"/>
    <property type="molecule type" value="Genomic_DNA"/>
</dbReference>
<comment type="caution">
    <text evidence="1">The sequence shown here is derived from an EMBL/GenBank/DDBJ whole genome shotgun (WGS) entry which is preliminary data.</text>
</comment>
<dbReference type="AlphaFoldDB" id="A0A644ZSM8"/>
<gene>
    <name evidence="1" type="ORF">SDC9_90434</name>
</gene>
<evidence type="ECO:0008006" key="2">
    <source>
        <dbReference type="Google" id="ProtNLM"/>
    </source>
</evidence>
<reference evidence="1" key="1">
    <citation type="submission" date="2019-08" db="EMBL/GenBank/DDBJ databases">
        <authorList>
            <person name="Kucharzyk K."/>
            <person name="Murdoch R.W."/>
            <person name="Higgins S."/>
            <person name="Loffler F."/>
        </authorList>
    </citation>
    <scope>NUCLEOTIDE SEQUENCE</scope>
</reference>
<organism evidence="1">
    <name type="scientific">bioreactor metagenome</name>
    <dbReference type="NCBI Taxonomy" id="1076179"/>
    <lineage>
        <taxon>unclassified sequences</taxon>
        <taxon>metagenomes</taxon>
        <taxon>ecological metagenomes</taxon>
    </lineage>
</organism>
<sequence>MLTLVNNRELYLQTRYKLAVEDLEDAEAVALYDVLEEAAREDVGKHDEYILQMIEDPQLYSDVASSFAREEFKLAPQKVLNEAVNRIQLRAYEKKRMSNKRLLDISLHDGTEDEGIEDLLREKTEIDAKIAELKKALEQDI</sequence>
<name>A0A644ZSM8_9ZZZZ</name>
<proteinExistence type="predicted"/>
<accession>A0A644ZSM8</accession>